<dbReference type="AlphaFoldDB" id="A0AAW9RXB6"/>
<gene>
    <name evidence="2" type="ORF">V3328_13925</name>
</gene>
<proteinExistence type="predicted"/>
<dbReference type="PANTHER" id="PTHR35271">
    <property type="entry name" value="ABC TRANSPORTER, SUBSTRATE-BINDING LIPOPROTEIN-RELATED"/>
    <property type="match status" value="1"/>
</dbReference>
<protein>
    <submittedName>
        <fullName evidence="2">ABC transporter substrate-binding protein</fullName>
    </submittedName>
</protein>
<evidence type="ECO:0000313" key="3">
    <source>
        <dbReference type="Proteomes" id="UP001378188"/>
    </source>
</evidence>
<evidence type="ECO:0000256" key="1">
    <source>
        <dbReference type="SAM" id="SignalP"/>
    </source>
</evidence>
<feature type="chain" id="PRO_5043578248" evidence="1">
    <location>
        <begin position="29"/>
        <end position="326"/>
    </location>
</feature>
<accession>A0AAW9RXB6</accession>
<feature type="signal peptide" evidence="1">
    <location>
        <begin position="1"/>
        <end position="28"/>
    </location>
</feature>
<evidence type="ECO:0000313" key="2">
    <source>
        <dbReference type="EMBL" id="MEJ8572583.1"/>
    </source>
</evidence>
<dbReference type="Pfam" id="PF04392">
    <property type="entry name" value="ABC_sub_bind"/>
    <property type="match status" value="1"/>
</dbReference>
<dbReference type="Proteomes" id="UP001378188">
    <property type="component" value="Unassembled WGS sequence"/>
</dbReference>
<keyword evidence="3" id="KW-1185">Reference proteome</keyword>
<dbReference type="RefSeq" id="WP_340330280.1">
    <property type="nucleotide sequence ID" value="NZ_JAZHOF010000005.1"/>
</dbReference>
<dbReference type="InterPro" id="IPR007487">
    <property type="entry name" value="ABC_transpt-TYRBP-like"/>
</dbReference>
<dbReference type="PANTHER" id="PTHR35271:SF1">
    <property type="entry name" value="ABC TRANSPORTER, SUBSTRATE-BINDING LIPOPROTEIN"/>
    <property type="match status" value="1"/>
</dbReference>
<dbReference type="InterPro" id="IPR028082">
    <property type="entry name" value="Peripla_BP_I"/>
</dbReference>
<dbReference type="CDD" id="cd06325">
    <property type="entry name" value="PBP1_ABC_unchar_transporter"/>
    <property type="match status" value="1"/>
</dbReference>
<reference evidence="2 3" key="1">
    <citation type="submission" date="2024-02" db="EMBL/GenBank/DDBJ databases">
        <title>Genome analysis and characterization of Microbaculum marinisediminis sp. nov., isolated from marine sediment.</title>
        <authorList>
            <person name="Du Z.-J."/>
            <person name="Ye Y.-Q."/>
            <person name="Zhang Z.-R."/>
            <person name="Yuan S.-M."/>
            <person name="Zhang X.-Y."/>
        </authorList>
    </citation>
    <scope>NUCLEOTIDE SEQUENCE [LARGE SCALE GENOMIC DNA]</scope>
    <source>
        <strain evidence="2 3">SDUM1044001</strain>
    </source>
</reference>
<dbReference type="SUPFAM" id="SSF53822">
    <property type="entry name" value="Periplasmic binding protein-like I"/>
    <property type="match status" value="1"/>
</dbReference>
<dbReference type="EMBL" id="JAZHOF010000005">
    <property type="protein sequence ID" value="MEJ8572583.1"/>
    <property type="molecule type" value="Genomic_DNA"/>
</dbReference>
<organism evidence="2 3">
    <name type="scientific">Microbaculum marinum</name>
    <dbReference type="NCBI Taxonomy" id="1764581"/>
    <lineage>
        <taxon>Bacteria</taxon>
        <taxon>Pseudomonadati</taxon>
        <taxon>Pseudomonadota</taxon>
        <taxon>Alphaproteobacteria</taxon>
        <taxon>Hyphomicrobiales</taxon>
        <taxon>Tepidamorphaceae</taxon>
        <taxon>Microbaculum</taxon>
    </lineage>
</organism>
<keyword evidence="1" id="KW-0732">Signal</keyword>
<dbReference type="Gene3D" id="3.40.50.2300">
    <property type="match status" value="2"/>
</dbReference>
<name>A0AAW9RXB6_9HYPH</name>
<comment type="caution">
    <text evidence="2">The sequence shown here is derived from an EMBL/GenBank/DDBJ whole genome shotgun (WGS) entry which is preliminary data.</text>
</comment>
<sequence>MNRMKVAGLTLAALTMGLMAISPVTARADDKVVVKLSYIVDHPAIEATKNGILAVLEKAGYVPGETMDLEVQSAQGSMPTQVQINTKFVGDDPDLIIAISTPSAQTAMSATSEIPVVFAAVTDPLSAGLVDSYGAPGRNLTGSSDMTPIDKHLALVKRIVPDARTIGVIYNGGEANSVAQVDVVKEEAEKAGLAVVEATAAQSSGVLDAARSLVGKVDAIYIPTDSTVVSGIEAVVRVGGDADIPVIAADTGSVERGAIAALGFDYADIGAAAGESAVAILKGADPAALPVRFVDKLELYLNPGSAKDMGVELPEDLLGEATTVVQ</sequence>